<dbReference type="InterPro" id="IPR006139">
    <property type="entry name" value="D-isomer_2_OHA_DH_cat_dom"/>
</dbReference>
<dbReference type="InterPro" id="IPR006140">
    <property type="entry name" value="D-isomer_DH_NAD-bd"/>
</dbReference>
<dbReference type="PANTHER" id="PTHR10996:SF277">
    <property type="entry name" value="GLYOXYLATE REDUCTASE_HYDROXYPYRUVATE REDUCTASE"/>
    <property type="match status" value="1"/>
</dbReference>
<protein>
    <submittedName>
        <fullName evidence="7">Glyoxylate reductase/hydroxypyruvate reductase</fullName>
    </submittedName>
</protein>
<evidence type="ECO:0000256" key="1">
    <source>
        <dbReference type="ARBA" id="ARBA00023002"/>
    </source>
</evidence>
<evidence type="ECO:0000256" key="3">
    <source>
        <dbReference type="SAM" id="MobiDB-lite"/>
    </source>
</evidence>
<sequence length="409" mass="45162">MNTTAVAAPPVYPSAKMTSPTSAPLSLDAIGCPRSCPESPRSSPRPLVYISRRIPQKGVETLLKACDVKQWDSELAPPRGELLHSVVGVDGILCMPSDVIDVDVMDAAGPNLRVVATLSCETGHIDVAECERRAVDVITIPLQPPDNFAELTVALMLLTIKEMLTDEERVINIEPQTPDLIPEDVTSTWRQSNPRLIRRLSEEQLAFQWSNGRPSNTDCLTWKNIAKKTFGVYGLTKLGESVVKLLKTFGAQQVLVADCDMELDNSDIVNKSHSDYDIVSFDELLERAEVICVCGSVGDCSENVFCRESFKKMSSNAILVTSQSEEKAIDYVDLYEALRDGQIKAAGLNDCNQEPVPFKTPLLGLRNCIFLPQTEESVYDMRHKVSGLIAKNLIDALKLKREKLNVIIE</sequence>
<dbReference type="GeneID" id="101860069"/>
<evidence type="ECO:0000259" key="5">
    <source>
        <dbReference type="Pfam" id="PF02826"/>
    </source>
</evidence>
<dbReference type="InterPro" id="IPR050223">
    <property type="entry name" value="D-isomer_2-hydroxyacid_DH"/>
</dbReference>
<dbReference type="Pfam" id="PF02826">
    <property type="entry name" value="2-Hacid_dh_C"/>
    <property type="match status" value="1"/>
</dbReference>
<reference evidence="7" key="1">
    <citation type="submission" date="2025-08" db="UniProtKB">
        <authorList>
            <consortium name="RefSeq"/>
        </authorList>
    </citation>
    <scope>IDENTIFICATION</scope>
</reference>
<dbReference type="Proteomes" id="UP000694888">
    <property type="component" value="Unplaced"/>
</dbReference>
<comment type="similarity">
    <text evidence="2">Belongs to the D-isomer specific 2-hydroxyacid dehydrogenase family.</text>
</comment>
<evidence type="ECO:0000256" key="2">
    <source>
        <dbReference type="RuleBase" id="RU003719"/>
    </source>
</evidence>
<dbReference type="Pfam" id="PF00389">
    <property type="entry name" value="2-Hacid_dh"/>
    <property type="match status" value="1"/>
</dbReference>
<proteinExistence type="inferred from homology"/>
<evidence type="ECO:0000313" key="6">
    <source>
        <dbReference type="Proteomes" id="UP000694888"/>
    </source>
</evidence>
<evidence type="ECO:0000313" key="7">
    <source>
        <dbReference type="RefSeq" id="XP_005112798.2"/>
    </source>
</evidence>
<feature type="region of interest" description="Disordered" evidence="3">
    <location>
        <begin position="1"/>
        <end position="20"/>
    </location>
</feature>
<keyword evidence="1 2" id="KW-0560">Oxidoreductase</keyword>
<dbReference type="RefSeq" id="XP_005112798.2">
    <property type="nucleotide sequence ID" value="XM_005112741.3"/>
</dbReference>
<feature type="domain" description="D-isomer specific 2-hydroxyacid dehydrogenase catalytic" evidence="4">
    <location>
        <begin position="48"/>
        <end position="397"/>
    </location>
</feature>
<name>A0ABM0KAE9_APLCA</name>
<dbReference type="SUPFAM" id="SSF52283">
    <property type="entry name" value="Formate/glycerate dehydrogenase catalytic domain-like"/>
    <property type="match status" value="1"/>
</dbReference>
<dbReference type="Gene3D" id="3.40.50.720">
    <property type="entry name" value="NAD(P)-binding Rossmann-like Domain"/>
    <property type="match status" value="2"/>
</dbReference>
<dbReference type="InterPro" id="IPR036291">
    <property type="entry name" value="NAD(P)-bd_dom_sf"/>
</dbReference>
<evidence type="ECO:0000259" key="4">
    <source>
        <dbReference type="Pfam" id="PF00389"/>
    </source>
</evidence>
<feature type="domain" description="D-isomer specific 2-hydroxyacid dehydrogenase NAD-binding" evidence="5">
    <location>
        <begin position="197"/>
        <end position="372"/>
    </location>
</feature>
<accession>A0ABM0KAE9</accession>
<keyword evidence="6" id="KW-1185">Reference proteome</keyword>
<gene>
    <name evidence="7" type="primary">LOC101860069</name>
</gene>
<dbReference type="PANTHER" id="PTHR10996">
    <property type="entry name" value="2-HYDROXYACID DEHYDROGENASE-RELATED"/>
    <property type="match status" value="1"/>
</dbReference>
<dbReference type="SUPFAM" id="SSF51735">
    <property type="entry name" value="NAD(P)-binding Rossmann-fold domains"/>
    <property type="match status" value="1"/>
</dbReference>
<organism evidence="6 7">
    <name type="scientific">Aplysia californica</name>
    <name type="common">California sea hare</name>
    <dbReference type="NCBI Taxonomy" id="6500"/>
    <lineage>
        <taxon>Eukaryota</taxon>
        <taxon>Metazoa</taxon>
        <taxon>Spiralia</taxon>
        <taxon>Lophotrochozoa</taxon>
        <taxon>Mollusca</taxon>
        <taxon>Gastropoda</taxon>
        <taxon>Heterobranchia</taxon>
        <taxon>Euthyneura</taxon>
        <taxon>Tectipleura</taxon>
        <taxon>Aplysiida</taxon>
        <taxon>Aplysioidea</taxon>
        <taxon>Aplysiidae</taxon>
        <taxon>Aplysia</taxon>
    </lineage>
</organism>